<dbReference type="PANTHER" id="PTHR30576">
    <property type="entry name" value="COLANIC BIOSYNTHESIS UDP-GLUCOSE LIPID CARRIER TRANSFERASE"/>
    <property type="match status" value="1"/>
</dbReference>
<feature type="transmembrane region" description="Helical" evidence="8">
    <location>
        <begin position="48"/>
        <end position="69"/>
    </location>
</feature>
<keyword evidence="7 8" id="KW-0472">Membrane</keyword>
<feature type="domain" description="Bacterial sugar transferase" evidence="9">
    <location>
        <begin position="43"/>
        <end position="244"/>
    </location>
</feature>
<evidence type="ECO:0000256" key="6">
    <source>
        <dbReference type="ARBA" id="ARBA00022989"/>
    </source>
</evidence>
<dbReference type="InterPro" id="IPR003362">
    <property type="entry name" value="Bact_transf"/>
</dbReference>
<gene>
    <name evidence="10" type="ORF">GCM10022197_37130</name>
</gene>
<keyword evidence="6 8" id="KW-1133">Transmembrane helix</keyword>
<sequence>MTLLAEQNSSLALQHRAAHTVEAWSAGSAVVQQGPAGVSAVIKRGIDIVGSLVGLFLLAPLLLAVALLVKVTDPAGPVLYRQQRVGRGGRAVGVLKFRSMRWQYSTGPTRPYATAEQAFLAMGRPDLVAEFALEQKVADDPRVSRLGHFLRATSLDELPQLVNALLGHLSLVGPRPIVTAELERYGTDAVSYLAVRPGITGLWQVSGRSDTSYDTRVGLDRHYVQQWRLTMDLAILVRTVGTVMARDGAR</sequence>
<name>A0ABP6Y2Z9_9ACTN</name>
<dbReference type="PANTHER" id="PTHR30576:SF4">
    <property type="entry name" value="UNDECAPRENYL-PHOSPHATE GALACTOSE PHOSPHOTRANSFERASE"/>
    <property type="match status" value="1"/>
</dbReference>
<dbReference type="Pfam" id="PF02397">
    <property type="entry name" value="Bac_transf"/>
    <property type="match status" value="1"/>
</dbReference>
<dbReference type="EMBL" id="BAAAYR010000005">
    <property type="protein sequence ID" value="GAA3576473.1"/>
    <property type="molecule type" value="Genomic_DNA"/>
</dbReference>
<comment type="subcellular location">
    <subcellularLocation>
        <location evidence="1">Cell membrane</location>
    </subcellularLocation>
</comment>
<organism evidence="10 11">
    <name type="scientific">Microlunatus spumicola</name>
    <dbReference type="NCBI Taxonomy" id="81499"/>
    <lineage>
        <taxon>Bacteria</taxon>
        <taxon>Bacillati</taxon>
        <taxon>Actinomycetota</taxon>
        <taxon>Actinomycetes</taxon>
        <taxon>Propionibacteriales</taxon>
        <taxon>Propionibacteriaceae</taxon>
        <taxon>Microlunatus</taxon>
    </lineage>
</organism>
<comment type="caution">
    <text evidence="10">The sequence shown here is derived from an EMBL/GenBank/DDBJ whole genome shotgun (WGS) entry which is preliminary data.</text>
</comment>
<evidence type="ECO:0000256" key="4">
    <source>
        <dbReference type="ARBA" id="ARBA00022679"/>
    </source>
</evidence>
<evidence type="ECO:0000256" key="3">
    <source>
        <dbReference type="ARBA" id="ARBA00022475"/>
    </source>
</evidence>
<protein>
    <submittedName>
        <fullName evidence="10">Sugar transferase</fullName>
    </submittedName>
</protein>
<evidence type="ECO:0000259" key="9">
    <source>
        <dbReference type="Pfam" id="PF02397"/>
    </source>
</evidence>
<accession>A0ABP6Y2Z9</accession>
<dbReference type="RefSeq" id="WP_204911120.1">
    <property type="nucleotide sequence ID" value="NZ_BAAAYR010000005.1"/>
</dbReference>
<keyword evidence="11" id="KW-1185">Reference proteome</keyword>
<dbReference type="GO" id="GO:0016740">
    <property type="term" value="F:transferase activity"/>
    <property type="evidence" value="ECO:0007669"/>
    <property type="project" value="UniProtKB-KW"/>
</dbReference>
<proteinExistence type="inferred from homology"/>
<evidence type="ECO:0000313" key="11">
    <source>
        <dbReference type="Proteomes" id="UP001500767"/>
    </source>
</evidence>
<keyword evidence="4 10" id="KW-0808">Transferase</keyword>
<keyword evidence="3" id="KW-1003">Cell membrane</keyword>
<evidence type="ECO:0000256" key="1">
    <source>
        <dbReference type="ARBA" id="ARBA00004236"/>
    </source>
</evidence>
<reference evidence="11" key="1">
    <citation type="journal article" date="2019" name="Int. J. Syst. Evol. Microbiol.">
        <title>The Global Catalogue of Microorganisms (GCM) 10K type strain sequencing project: providing services to taxonomists for standard genome sequencing and annotation.</title>
        <authorList>
            <consortium name="The Broad Institute Genomics Platform"/>
            <consortium name="The Broad Institute Genome Sequencing Center for Infectious Disease"/>
            <person name="Wu L."/>
            <person name="Ma J."/>
        </authorList>
    </citation>
    <scope>NUCLEOTIDE SEQUENCE [LARGE SCALE GENOMIC DNA]</scope>
    <source>
        <strain evidence="11">JCM 16540</strain>
    </source>
</reference>
<evidence type="ECO:0000256" key="7">
    <source>
        <dbReference type="ARBA" id="ARBA00023136"/>
    </source>
</evidence>
<dbReference type="Proteomes" id="UP001500767">
    <property type="component" value="Unassembled WGS sequence"/>
</dbReference>
<evidence type="ECO:0000256" key="8">
    <source>
        <dbReference type="SAM" id="Phobius"/>
    </source>
</evidence>
<keyword evidence="5 8" id="KW-0812">Transmembrane</keyword>
<evidence type="ECO:0000256" key="5">
    <source>
        <dbReference type="ARBA" id="ARBA00022692"/>
    </source>
</evidence>
<comment type="similarity">
    <text evidence="2">Belongs to the bacterial sugar transferase family.</text>
</comment>
<evidence type="ECO:0000313" key="10">
    <source>
        <dbReference type="EMBL" id="GAA3576473.1"/>
    </source>
</evidence>
<evidence type="ECO:0000256" key="2">
    <source>
        <dbReference type="ARBA" id="ARBA00006464"/>
    </source>
</evidence>